<comment type="caution">
    <text evidence="2">The sequence shown here is derived from an EMBL/GenBank/DDBJ whole genome shotgun (WGS) entry which is preliminary data.</text>
</comment>
<organism evidence="2 3">
    <name type="scientific">Alligator mississippiensis</name>
    <name type="common">American alligator</name>
    <dbReference type="NCBI Taxonomy" id="8496"/>
    <lineage>
        <taxon>Eukaryota</taxon>
        <taxon>Metazoa</taxon>
        <taxon>Chordata</taxon>
        <taxon>Craniata</taxon>
        <taxon>Vertebrata</taxon>
        <taxon>Euteleostomi</taxon>
        <taxon>Archelosauria</taxon>
        <taxon>Archosauria</taxon>
        <taxon>Crocodylia</taxon>
        <taxon>Alligatoridae</taxon>
        <taxon>Alligatorinae</taxon>
        <taxon>Alligator</taxon>
    </lineage>
</organism>
<accession>A0A151M7L7</accession>
<feature type="region of interest" description="Disordered" evidence="1">
    <location>
        <begin position="77"/>
        <end position="179"/>
    </location>
</feature>
<evidence type="ECO:0000256" key="1">
    <source>
        <dbReference type="SAM" id="MobiDB-lite"/>
    </source>
</evidence>
<evidence type="ECO:0000313" key="2">
    <source>
        <dbReference type="EMBL" id="KYO20523.1"/>
    </source>
</evidence>
<protein>
    <submittedName>
        <fullName evidence="2">Uncharacterized protein</fullName>
    </submittedName>
</protein>
<gene>
    <name evidence="2" type="ORF">Y1Q_0016209</name>
</gene>
<reference evidence="2 3" key="1">
    <citation type="journal article" date="2012" name="Genome Biol.">
        <title>Sequencing three crocodilian genomes to illuminate the evolution of archosaurs and amniotes.</title>
        <authorList>
            <person name="St John J.A."/>
            <person name="Braun E.L."/>
            <person name="Isberg S.R."/>
            <person name="Miles L.G."/>
            <person name="Chong A.Y."/>
            <person name="Gongora J."/>
            <person name="Dalzell P."/>
            <person name="Moran C."/>
            <person name="Bed'hom B."/>
            <person name="Abzhanov A."/>
            <person name="Burgess S.C."/>
            <person name="Cooksey A.M."/>
            <person name="Castoe T.A."/>
            <person name="Crawford N.G."/>
            <person name="Densmore L.D."/>
            <person name="Drew J.C."/>
            <person name="Edwards S.V."/>
            <person name="Faircloth B.C."/>
            <person name="Fujita M.K."/>
            <person name="Greenwold M.J."/>
            <person name="Hoffmann F.G."/>
            <person name="Howard J.M."/>
            <person name="Iguchi T."/>
            <person name="Janes D.E."/>
            <person name="Khan S.Y."/>
            <person name="Kohno S."/>
            <person name="de Koning A.J."/>
            <person name="Lance S.L."/>
            <person name="McCarthy F.M."/>
            <person name="McCormack J.E."/>
            <person name="Merchant M.E."/>
            <person name="Peterson D.G."/>
            <person name="Pollock D.D."/>
            <person name="Pourmand N."/>
            <person name="Raney B.J."/>
            <person name="Roessler K.A."/>
            <person name="Sanford J.R."/>
            <person name="Sawyer R.H."/>
            <person name="Schmidt C.J."/>
            <person name="Triplett E.W."/>
            <person name="Tuberville T.D."/>
            <person name="Venegas-Anaya M."/>
            <person name="Howard J.T."/>
            <person name="Jarvis E.D."/>
            <person name="Guillette L.J.Jr."/>
            <person name="Glenn T.C."/>
            <person name="Green R.E."/>
            <person name="Ray D.A."/>
        </authorList>
    </citation>
    <scope>NUCLEOTIDE SEQUENCE [LARGE SCALE GENOMIC DNA]</scope>
    <source>
        <strain evidence="2">KSC_2009_1</strain>
    </source>
</reference>
<dbReference type="AlphaFoldDB" id="A0A151M7L7"/>
<keyword evidence="3" id="KW-1185">Reference proteome</keyword>
<proteinExistence type="predicted"/>
<dbReference type="Proteomes" id="UP000050525">
    <property type="component" value="Unassembled WGS sequence"/>
</dbReference>
<sequence>MQREPCAEPVVLAEGFHVGQEEEEKLPPLALSQSLVTVTHLPCPQVPVHVKVEEMSSDKMAPTEALWKHLKSCLARPEPLKEAGQDETTEPQDEPLWVPRKELLPQQDPDSLKPEETWEWSAHEGSSGWCLRAGPCPGAGDSPRETGGYGLPDACAKSNGQGAEQISKAGAENGAPGGL</sequence>
<name>A0A151M7L7_ALLMI</name>
<evidence type="ECO:0000313" key="3">
    <source>
        <dbReference type="Proteomes" id="UP000050525"/>
    </source>
</evidence>
<dbReference type="EMBL" id="AKHW03006367">
    <property type="protein sequence ID" value="KYO20523.1"/>
    <property type="molecule type" value="Genomic_DNA"/>
</dbReference>